<gene>
    <name evidence="1" type="ORF">C457_00025</name>
</gene>
<evidence type="ECO:0000313" key="2">
    <source>
        <dbReference type="Proteomes" id="UP000011559"/>
    </source>
</evidence>
<sequence length="75" mass="8166">MAGDLGVRLLALRCDALVDATTTAIEDLVDYFDADLIYIVEEKLDMRTVSTVERTASCPVIYTRGSAVHTETVDG</sequence>
<organism evidence="1 2">
    <name type="scientific">Haloferax prahovense (strain DSM 18310 / JCM 13924 / TL6)</name>
    <dbReference type="NCBI Taxonomy" id="1227461"/>
    <lineage>
        <taxon>Archaea</taxon>
        <taxon>Methanobacteriati</taxon>
        <taxon>Methanobacteriota</taxon>
        <taxon>Stenosarchaea group</taxon>
        <taxon>Halobacteria</taxon>
        <taxon>Halobacteriales</taxon>
        <taxon>Haloferacaceae</taxon>
        <taxon>Haloferax</taxon>
    </lineage>
</organism>
<proteinExistence type="predicted"/>
<reference evidence="1 2" key="1">
    <citation type="journal article" date="2014" name="PLoS Genet.">
        <title>Phylogenetically driven sequencing of extremely halophilic archaea reveals strategies for static and dynamic osmo-response.</title>
        <authorList>
            <person name="Becker E.A."/>
            <person name="Seitzer P.M."/>
            <person name="Tritt A."/>
            <person name="Larsen D."/>
            <person name="Krusor M."/>
            <person name="Yao A.I."/>
            <person name="Wu D."/>
            <person name="Madern D."/>
            <person name="Eisen J.A."/>
            <person name="Darling A.E."/>
            <person name="Facciotti M.T."/>
        </authorList>
    </citation>
    <scope>NUCLEOTIDE SEQUENCE [LARGE SCALE GENOMIC DNA]</scope>
    <source>
        <strain evidence="2">DSM 18310 / JCM 13924 / TL6</strain>
    </source>
</reference>
<evidence type="ECO:0000313" key="1">
    <source>
        <dbReference type="EMBL" id="ELZ74378.1"/>
    </source>
</evidence>
<dbReference type="EMBL" id="AOLG01000003">
    <property type="protein sequence ID" value="ELZ74378.1"/>
    <property type="molecule type" value="Genomic_DNA"/>
</dbReference>
<comment type="caution">
    <text evidence="1">The sequence shown here is derived from an EMBL/GenBank/DDBJ whole genome shotgun (WGS) entry which is preliminary data.</text>
</comment>
<name>M0GS42_HALPT</name>
<dbReference type="AlphaFoldDB" id="M0GS42"/>
<dbReference type="Proteomes" id="UP000011559">
    <property type="component" value="Unassembled WGS sequence"/>
</dbReference>
<accession>M0GS42</accession>
<protein>
    <submittedName>
        <fullName evidence="1">Helix-hairpin-helix motif protein</fullName>
    </submittedName>
</protein>
<feature type="non-terminal residue" evidence="1">
    <location>
        <position position="75"/>
    </location>
</feature>
<keyword evidence="2" id="KW-1185">Reference proteome</keyword>